<proteinExistence type="predicted"/>
<keyword evidence="2" id="KW-1185">Reference proteome</keyword>
<sequence length="140" mass="15687">MRQEDWTMLGLFNLPGAAGNWQEIMTRWWSPNISVNFAGNADVERAVNEDVASYGTQIGWLNEVVMALATTMPVDGDPKAKSALEKIKEADKKITEIIKWRKGNAMTKAREALAELQKTDADGYRRLVRSLEHEPARPAS</sequence>
<name>A0A345ZS76_9HYPH</name>
<evidence type="ECO:0000313" key="2">
    <source>
        <dbReference type="Proteomes" id="UP000254889"/>
    </source>
</evidence>
<dbReference type="OrthoDB" id="8447058at2"/>
<dbReference type="AlphaFoldDB" id="A0A345ZS76"/>
<evidence type="ECO:0000313" key="1">
    <source>
        <dbReference type="EMBL" id="AXK79773.1"/>
    </source>
</evidence>
<dbReference type="Proteomes" id="UP000254889">
    <property type="component" value="Chromosome"/>
</dbReference>
<dbReference type="KEGG" id="ptaw:DW352_04110"/>
<organism evidence="1 2">
    <name type="scientific">Pseudolabrys taiwanensis</name>
    <dbReference type="NCBI Taxonomy" id="331696"/>
    <lineage>
        <taxon>Bacteria</taxon>
        <taxon>Pseudomonadati</taxon>
        <taxon>Pseudomonadota</taxon>
        <taxon>Alphaproteobacteria</taxon>
        <taxon>Hyphomicrobiales</taxon>
        <taxon>Xanthobacteraceae</taxon>
        <taxon>Pseudolabrys</taxon>
    </lineage>
</organism>
<dbReference type="EMBL" id="CP031417">
    <property type="protein sequence ID" value="AXK79773.1"/>
    <property type="molecule type" value="Genomic_DNA"/>
</dbReference>
<reference evidence="1 2" key="1">
    <citation type="submission" date="2018-07" db="EMBL/GenBank/DDBJ databases">
        <authorList>
            <person name="Quirk P.G."/>
            <person name="Krulwich T.A."/>
        </authorList>
    </citation>
    <scope>NUCLEOTIDE SEQUENCE [LARGE SCALE GENOMIC DNA]</scope>
    <source>
        <strain evidence="1 2">CC-BB4</strain>
    </source>
</reference>
<protein>
    <submittedName>
        <fullName evidence="1">Uncharacterized protein</fullName>
    </submittedName>
</protein>
<accession>A0A345ZS76</accession>
<gene>
    <name evidence="1" type="ORF">DW352_04110</name>
</gene>